<dbReference type="InterPro" id="IPR004143">
    <property type="entry name" value="BPL_LPL_catalytic"/>
</dbReference>
<dbReference type="SUPFAM" id="SSF55681">
    <property type="entry name" value="Class II aaRS and biotin synthetases"/>
    <property type="match status" value="1"/>
</dbReference>
<evidence type="ECO:0000313" key="4">
    <source>
        <dbReference type="Proteomes" id="UP000058925"/>
    </source>
</evidence>
<dbReference type="PROSITE" id="PS51733">
    <property type="entry name" value="BPL_LPL_CATALYTIC"/>
    <property type="match status" value="1"/>
</dbReference>
<sequence length="280" mass="32305">MDKFRFISKLINSMDKSTIFNQFFYFDSLKSTQDFAHELLKSHSNFYPSVIISDIQIGGKGRKGPNWASPKGGIWMSLALETDLKTQELFRILMLVTRLLCQTLENNTRLISMVKWPNDIMINGKKVAGILLDAEVESNSICQIIIGIGVNSNNDLDFTKQMVKDRNSGIYDYDITTVKYENQNIGISNHDFIQYFLKSFDDEFQKLASSEFIEELTIYYKNKIMESQKHLRYRFSIGGNKFSGEIRKIYNDGSLLVKNLEFGHNDDLVRINSVYDLSQS</sequence>
<dbReference type="AlphaFoldDB" id="A0A654LYR4"/>
<feature type="domain" description="BPL/LPL catalytic" evidence="2">
    <location>
        <begin position="12"/>
        <end position="208"/>
    </location>
</feature>
<dbReference type="KEGG" id="taa:NMY3_02392"/>
<dbReference type="GO" id="GO:0005737">
    <property type="term" value="C:cytoplasm"/>
    <property type="evidence" value="ECO:0007669"/>
    <property type="project" value="TreeGrafter"/>
</dbReference>
<dbReference type="EMBL" id="CP012850">
    <property type="protein sequence ID" value="ALI36588.1"/>
    <property type="molecule type" value="Genomic_DNA"/>
</dbReference>
<dbReference type="CDD" id="cd16442">
    <property type="entry name" value="BPL"/>
    <property type="match status" value="1"/>
</dbReference>
<evidence type="ECO:0000256" key="1">
    <source>
        <dbReference type="ARBA" id="ARBA00022598"/>
    </source>
</evidence>
<dbReference type="EC" id="6.3.4.15" evidence="3"/>
<reference evidence="4" key="1">
    <citation type="submission" date="2015-10" db="EMBL/GenBank/DDBJ databases">
        <title>Niche specialization of a soil ammonia-oxidizing archaeon, Candidatus Nitrosocosmicus oleophilus.</title>
        <authorList>
            <person name="Jung M.-Y."/>
            <person name="Rhee S.-K."/>
        </authorList>
    </citation>
    <scope>NUCLEOTIDE SEQUENCE [LARGE SCALE GENOMIC DNA]</scope>
    <source>
        <strain evidence="4">MY3</strain>
    </source>
</reference>
<keyword evidence="1 3" id="KW-0436">Ligase</keyword>
<dbReference type="InterPro" id="IPR045864">
    <property type="entry name" value="aa-tRNA-synth_II/BPL/LPL"/>
</dbReference>
<dbReference type="Proteomes" id="UP000058925">
    <property type="component" value="Chromosome"/>
</dbReference>
<name>A0A654LYR4_9ARCH</name>
<accession>A0A654LYR4</accession>
<evidence type="ECO:0000259" key="2">
    <source>
        <dbReference type="PROSITE" id="PS51733"/>
    </source>
</evidence>
<dbReference type="PANTHER" id="PTHR12835:SF5">
    <property type="entry name" value="BIOTIN--PROTEIN LIGASE"/>
    <property type="match status" value="1"/>
</dbReference>
<gene>
    <name evidence="3" type="primary">birA</name>
    <name evidence="3" type="ORF">NMY3_02392</name>
</gene>
<organism evidence="3 4">
    <name type="scientific">Candidatus Nitrosocosmicus oleophilus</name>
    <dbReference type="NCBI Taxonomy" id="1353260"/>
    <lineage>
        <taxon>Archaea</taxon>
        <taxon>Nitrososphaerota</taxon>
        <taxon>Nitrososphaeria</taxon>
        <taxon>Nitrososphaerales</taxon>
        <taxon>Nitrososphaeraceae</taxon>
        <taxon>Candidatus Nitrosocosmicus</taxon>
    </lineage>
</organism>
<dbReference type="GO" id="GO:0004077">
    <property type="term" value="F:biotin--[biotin carboxyl-carrier protein] ligase activity"/>
    <property type="evidence" value="ECO:0007669"/>
    <property type="project" value="UniProtKB-EC"/>
</dbReference>
<dbReference type="Gene3D" id="3.30.930.10">
    <property type="entry name" value="Bira Bifunctional Protein, Domain 2"/>
    <property type="match status" value="1"/>
</dbReference>
<keyword evidence="4" id="KW-1185">Reference proteome</keyword>
<dbReference type="PANTHER" id="PTHR12835">
    <property type="entry name" value="BIOTIN PROTEIN LIGASE"/>
    <property type="match status" value="1"/>
</dbReference>
<dbReference type="Pfam" id="PF03099">
    <property type="entry name" value="BPL_LplA_LipB"/>
    <property type="match status" value="1"/>
</dbReference>
<proteinExistence type="predicted"/>
<dbReference type="NCBIfam" id="TIGR00121">
    <property type="entry name" value="birA_ligase"/>
    <property type="match status" value="1"/>
</dbReference>
<protein>
    <submittedName>
        <fullName evidence="3">Bifunctional ligase/repressor BirA</fullName>
        <ecNumber evidence="3">6.3.4.15</ecNumber>
    </submittedName>
</protein>
<dbReference type="InterPro" id="IPR004408">
    <property type="entry name" value="Biotin_CoA_COase_ligase"/>
</dbReference>
<evidence type="ECO:0000313" key="3">
    <source>
        <dbReference type="EMBL" id="ALI36588.1"/>
    </source>
</evidence>